<reference evidence="2" key="2">
    <citation type="submission" date="2020-09" db="EMBL/GenBank/DDBJ databases">
        <authorList>
            <person name="Sun Q."/>
            <person name="Ohkuma M."/>
        </authorList>
    </citation>
    <scope>NUCLEOTIDE SEQUENCE</scope>
    <source>
        <strain evidence="2">JCM 13306</strain>
    </source>
</reference>
<dbReference type="AlphaFoldDB" id="A0A919F4R1"/>
<dbReference type="RefSeq" id="WP_434026303.1">
    <property type="nucleotide sequence ID" value="NZ_BNBA01000002.1"/>
</dbReference>
<gene>
    <name evidence="2" type="ORF">GCM10009090_03550</name>
</gene>
<sequence length="209" mass="21993">MRHPALSPTFSPPRSSGRVAAMPAPGALATPVPARTRPADRSLPHPSQLAALGTVLCLSPAASGSELAGWSHAVRLAAQSQMDSDGLRESLWFFDAGGRCCWRLHLLPDSDFLAWDRLASVVPRLPAQEPGGGIGERLWRRLAHRVRGDAWRMGVVRLHALGRLGDDLAASPAPLSALGAGLLRRIAQAEGLDLPGPAIAHDGACNGGR</sequence>
<dbReference type="Proteomes" id="UP000623958">
    <property type="component" value="Unassembled WGS sequence"/>
</dbReference>
<keyword evidence="3" id="KW-1185">Reference proteome</keyword>
<evidence type="ECO:0000256" key="1">
    <source>
        <dbReference type="SAM" id="MobiDB-lite"/>
    </source>
</evidence>
<proteinExistence type="predicted"/>
<evidence type="ECO:0000313" key="2">
    <source>
        <dbReference type="EMBL" id="GHH47303.1"/>
    </source>
</evidence>
<accession>A0A919F4R1</accession>
<reference evidence="2" key="1">
    <citation type="journal article" date="2014" name="Int. J. Syst. Evol. Microbiol.">
        <title>Complete genome sequence of Corynebacterium casei LMG S-19264T (=DSM 44701T), isolated from a smear-ripened cheese.</title>
        <authorList>
            <consortium name="US DOE Joint Genome Institute (JGI-PGF)"/>
            <person name="Walter F."/>
            <person name="Albersmeier A."/>
            <person name="Kalinowski J."/>
            <person name="Ruckert C."/>
        </authorList>
    </citation>
    <scope>NUCLEOTIDE SEQUENCE</scope>
    <source>
        <strain evidence="2">JCM 13306</strain>
    </source>
</reference>
<comment type="caution">
    <text evidence="2">The sequence shown here is derived from an EMBL/GenBank/DDBJ whole genome shotgun (WGS) entry which is preliminary data.</text>
</comment>
<organism evidence="2 3">
    <name type="scientific">Xanthomonas boreopolis</name>
    <dbReference type="NCBI Taxonomy" id="86183"/>
    <lineage>
        <taxon>Bacteria</taxon>
        <taxon>Pseudomonadati</taxon>
        <taxon>Pseudomonadota</taxon>
        <taxon>Gammaproteobacteria</taxon>
        <taxon>Lysobacterales</taxon>
        <taxon>Lysobacteraceae</taxon>
        <taxon>Xanthomonas</taxon>
    </lineage>
</organism>
<dbReference type="SUPFAM" id="SSF144064">
    <property type="entry name" value="Heme iron utilization protein-like"/>
    <property type="match status" value="1"/>
</dbReference>
<evidence type="ECO:0000313" key="3">
    <source>
        <dbReference type="Proteomes" id="UP000623958"/>
    </source>
</evidence>
<feature type="region of interest" description="Disordered" evidence="1">
    <location>
        <begin position="1"/>
        <end position="42"/>
    </location>
</feature>
<name>A0A919F4R1_9XANT</name>
<evidence type="ECO:0008006" key="4">
    <source>
        <dbReference type="Google" id="ProtNLM"/>
    </source>
</evidence>
<protein>
    <recommendedName>
        <fullName evidence="4">Hemin transport protein</fullName>
    </recommendedName>
</protein>
<dbReference type="EMBL" id="BNBA01000002">
    <property type="protein sequence ID" value="GHH47303.1"/>
    <property type="molecule type" value="Genomic_DNA"/>
</dbReference>